<dbReference type="InterPro" id="IPR015943">
    <property type="entry name" value="WD40/YVTN_repeat-like_dom_sf"/>
</dbReference>
<dbReference type="SUPFAM" id="SSF50978">
    <property type="entry name" value="WD40 repeat-like"/>
    <property type="match status" value="1"/>
</dbReference>
<evidence type="ECO:0000313" key="6">
    <source>
        <dbReference type="Proteomes" id="UP000612055"/>
    </source>
</evidence>
<evidence type="ECO:0000256" key="3">
    <source>
        <dbReference type="PROSITE-ProRule" id="PRU00221"/>
    </source>
</evidence>
<dbReference type="OrthoDB" id="273771at2759"/>
<dbReference type="PANTHER" id="PTHR45389:SF1">
    <property type="entry name" value="WD REPEAT-CONTAINING PROTEIN RUP1"/>
    <property type="match status" value="1"/>
</dbReference>
<dbReference type="AlphaFoldDB" id="A0A835YFA6"/>
<dbReference type="Gene3D" id="2.130.10.10">
    <property type="entry name" value="YVTN repeat-like/Quinoprotein amine dehydrogenase"/>
    <property type="match status" value="2"/>
</dbReference>
<dbReference type="InterPro" id="IPR044616">
    <property type="entry name" value="RUP1/2"/>
</dbReference>
<keyword evidence="6" id="KW-1185">Reference proteome</keyword>
<accession>A0A835YFA6</accession>
<evidence type="ECO:0000256" key="4">
    <source>
        <dbReference type="SAM" id="MobiDB-lite"/>
    </source>
</evidence>
<protein>
    <submittedName>
        <fullName evidence="5">Uncharacterized protein</fullName>
    </submittedName>
</protein>
<comment type="caution">
    <text evidence="5">The sequence shown here is derived from an EMBL/GenBank/DDBJ whole genome shotgun (WGS) entry which is preliminary data.</text>
</comment>
<evidence type="ECO:0000256" key="2">
    <source>
        <dbReference type="ARBA" id="ARBA00022737"/>
    </source>
</evidence>
<name>A0A835YFA6_9CHLO</name>
<dbReference type="SMART" id="SM00320">
    <property type="entry name" value="WD40"/>
    <property type="match status" value="5"/>
</dbReference>
<keyword evidence="2" id="KW-0677">Repeat</keyword>
<keyword evidence="1 3" id="KW-0853">WD repeat</keyword>
<gene>
    <name evidence="5" type="ORF">HYH03_005372</name>
</gene>
<reference evidence="5" key="1">
    <citation type="journal article" date="2020" name="bioRxiv">
        <title>Comparative genomics of Chlamydomonas.</title>
        <authorList>
            <person name="Craig R.J."/>
            <person name="Hasan A.R."/>
            <person name="Ness R.W."/>
            <person name="Keightley P.D."/>
        </authorList>
    </citation>
    <scope>NUCLEOTIDE SEQUENCE</scope>
    <source>
        <strain evidence="5">CCAP 11/70</strain>
    </source>
</reference>
<evidence type="ECO:0000256" key="1">
    <source>
        <dbReference type="ARBA" id="ARBA00022574"/>
    </source>
</evidence>
<sequence length="704" mass="72600">MSLGVKDAVGGPCDVSAPAMVATTSARRVSSSSGCDSSDCLFCQYRSHNVNAYAGKLTTLLRKRSLPLASLNSLFDEGTEHGAALLAATAAVMCNGNGTSKRHKVSTTGMMLQSIAISSPVLGAATGAGAGPLHVIVDATAAGASPRPEPRQAAPAVAQPSCSGRTDGLPTASAVPTPRRLPSPAAIKEGLVDAGPFIARQSQLAEASSSHHRRITEAARLLSSESGWRFQPEWRARDDPAPASLREVLRLPGSGRGGGGSASSSGRGVGMAGIVGALEFSPDGRLLAAGGVDKQVRLYNLTDVFDDASEWEDDGEDGEDDSDDDLLLLRRARTSNSSPSVLAAVHRLPSKISSLAWCPFMDGMVTVGDYDGVLLQLHVASGHQLADVDAHAGRKIWSVAHSSAVPHLAASAADDRVARLWQGRGLETCVAELQPNPRASVCSVDLSPGEGNLLALACSDRVSYVYDMRRLGGGPMAALRHHSRPASYCRFLSSDRLVTAATDASLALWDLRAALPELAGVMAAPVVAELGTSRFAREASPFSSVQEPAWSFGAAPAPGVGTGLAAPSAAAAEAAAPARVFRGHRNEKNFVGLSVRAPDGLVACGSECSRAFAYHTSWADPLATLDLLGCGSPRQQAQQPSSPWPSCAAKRCSGMGAADGGDCSFVSAVCWQPAAAAAALELPPILAAATSWGDLSLSVLQARA</sequence>
<dbReference type="InterPro" id="IPR001680">
    <property type="entry name" value="WD40_rpt"/>
</dbReference>
<organism evidence="5 6">
    <name type="scientific">Edaphochlamys debaryana</name>
    <dbReference type="NCBI Taxonomy" id="47281"/>
    <lineage>
        <taxon>Eukaryota</taxon>
        <taxon>Viridiplantae</taxon>
        <taxon>Chlorophyta</taxon>
        <taxon>core chlorophytes</taxon>
        <taxon>Chlorophyceae</taxon>
        <taxon>CS clade</taxon>
        <taxon>Chlamydomonadales</taxon>
        <taxon>Chlamydomonadales incertae sedis</taxon>
        <taxon>Edaphochlamys</taxon>
    </lineage>
</organism>
<proteinExistence type="predicted"/>
<dbReference type="Proteomes" id="UP000612055">
    <property type="component" value="Unassembled WGS sequence"/>
</dbReference>
<feature type="repeat" description="WD" evidence="3">
    <location>
        <begin position="268"/>
        <end position="301"/>
    </location>
</feature>
<dbReference type="InterPro" id="IPR019775">
    <property type="entry name" value="WD40_repeat_CS"/>
</dbReference>
<dbReference type="EMBL" id="JAEHOE010000018">
    <property type="protein sequence ID" value="KAG2496549.1"/>
    <property type="molecule type" value="Genomic_DNA"/>
</dbReference>
<dbReference type="PROSITE" id="PS00678">
    <property type="entry name" value="WD_REPEATS_1"/>
    <property type="match status" value="1"/>
</dbReference>
<dbReference type="Pfam" id="PF00400">
    <property type="entry name" value="WD40"/>
    <property type="match status" value="2"/>
</dbReference>
<feature type="region of interest" description="Disordered" evidence="4">
    <location>
        <begin position="143"/>
        <end position="181"/>
    </location>
</feature>
<evidence type="ECO:0000313" key="5">
    <source>
        <dbReference type="EMBL" id="KAG2496549.1"/>
    </source>
</evidence>
<dbReference type="PROSITE" id="PS50082">
    <property type="entry name" value="WD_REPEATS_2"/>
    <property type="match status" value="1"/>
</dbReference>
<dbReference type="GO" id="GO:0010224">
    <property type="term" value="P:response to UV-B"/>
    <property type="evidence" value="ECO:0007669"/>
    <property type="project" value="TreeGrafter"/>
</dbReference>
<dbReference type="InterPro" id="IPR036322">
    <property type="entry name" value="WD40_repeat_dom_sf"/>
</dbReference>
<dbReference type="PANTHER" id="PTHR45389">
    <property type="entry name" value="WD REPEAT-CONTAINING PROTEIN RUP1"/>
    <property type="match status" value="1"/>
</dbReference>